<comment type="caution">
    <text evidence="1">The sequence shown here is derived from an EMBL/GenBank/DDBJ whole genome shotgun (WGS) entry which is preliminary data.</text>
</comment>
<accession>A0ABN1IUZ0</accession>
<dbReference type="EMBL" id="BAAACF010000001">
    <property type="protein sequence ID" value="GAA0721876.1"/>
    <property type="molecule type" value="Genomic_DNA"/>
</dbReference>
<name>A0ABN1IUZ0_9CLOT</name>
<dbReference type="RefSeq" id="WP_343767934.1">
    <property type="nucleotide sequence ID" value="NZ_BAAACF010000001.1"/>
</dbReference>
<protein>
    <recommendedName>
        <fullName evidence="3">Phage protein</fullName>
    </recommendedName>
</protein>
<keyword evidence="2" id="KW-1185">Reference proteome</keyword>
<dbReference type="Proteomes" id="UP001500339">
    <property type="component" value="Unassembled WGS sequence"/>
</dbReference>
<reference evidence="1 2" key="1">
    <citation type="journal article" date="2019" name="Int. J. Syst. Evol. Microbiol.">
        <title>The Global Catalogue of Microorganisms (GCM) 10K type strain sequencing project: providing services to taxonomists for standard genome sequencing and annotation.</title>
        <authorList>
            <consortium name="The Broad Institute Genomics Platform"/>
            <consortium name="The Broad Institute Genome Sequencing Center for Infectious Disease"/>
            <person name="Wu L."/>
            <person name="Ma J."/>
        </authorList>
    </citation>
    <scope>NUCLEOTIDE SEQUENCE [LARGE SCALE GENOMIC DNA]</scope>
    <source>
        <strain evidence="1 2">JCM 1405</strain>
    </source>
</reference>
<organism evidence="1 2">
    <name type="scientific">Clostridium malenominatum</name>
    <dbReference type="NCBI Taxonomy" id="1539"/>
    <lineage>
        <taxon>Bacteria</taxon>
        <taxon>Bacillati</taxon>
        <taxon>Bacillota</taxon>
        <taxon>Clostridia</taxon>
        <taxon>Eubacteriales</taxon>
        <taxon>Clostridiaceae</taxon>
        <taxon>Clostridium</taxon>
    </lineage>
</organism>
<evidence type="ECO:0000313" key="2">
    <source>
        <dbReference type="Proteomes" id="UP001500339"/>
    </source>
</evidence>
<evidence type="ECO:0000313" key="1">
    <source>
        <dbReference type="EMBL" id="GAA0721876.1"/>
    </source>
</evidence>
<gene>
    <name evidence="1" type="ORF">GCM10008905_12780</name>
</gene>
<evidence type="ECO:0008006" key="3">
    <source>
        <dbReference type="Google" id="ProtNLM"/>
    </source>
</evidence>
<sequence>MNNNKVKACMIGESIFKVGDCTSLAQNWSLYKNEISVEECTNMKIVEIYCMENKKSCLPSFRAKVETNRNKIIDVALEDLNDVRDYEENCEELNKHGYNFNAGTIYCKGYECDNGKWEFFNIGLGNNINYTHSY</sequence>
<proteinExistence type="predicted"/>